<evidence type="ECO:0000313" key="3">
    <source>
        <dbReference type="Proteomes" id="UP000789396"/>
    </source>
</evidence>
<feature type="region of interest" description="Disordered" evidence="1">
    <location>
        <begin position="1"/>
        <end position="38"/>
    </location>
</feature>
<proteinExistence type="predicted"/>
<evidence type="ECO:0000256" key="1">
    <source>
        <dbReference type="SAM" id="MobiDB-lite"/>
    </source>
</evidence>
<organism evidence="2 3">
    <name type="scientific">Racocetra fulgida</name>
    <dbReference type="NCBI Taxonomy" id="60492"/>
    <lineage>
        <taxon>Eukaryota</taxon>
        <taxon>Fungi</taxon>
        <taxon>Fungi incertae sedis</taxon>
        <taxon>Mucoromycota</taxon>
        <taxon>Glomeromycotina</taxon>
        <taxon>Glomeromycetes</taxon>
        <taxon>Diversisporales</taxon>
        <taxon>Gigasporaceae</taxon>
        <taxon>Racocetra</taxon>
    </lineage>
</organism>
<comment type="caution">
    <text evidence="2">The sequence shown here is derived from an EMBL/GenBank/DDBJ whole genome shotgun (WGS) entry which is preliminary data.</text>
</comment>
<protein>
    <submittedName>
        <fullName evidence="2">18453_t:CDS:1</fullName>
    </submittedName>
</protein>
<sequence length="63" mass="6927">MSPKKINITYDKGTETSYTGDKGAETPNSMPLMTKNPNIDDDNINYAISDDTKGDDTIKSKLL</sequence>
<reference evidence="2" key="1">
    <citation type="submission" date="2021-06" db="EMBL/GenBank/DDBJ databases">
        <authorList>
            <person name="Kallberg Y."/>
            <person name="Tangrot J."/>
            <person name="Rosling A."/>
        </authorList>
    </citation>
    <scope>NUCLEOTIDE SEQUENCE</scope>
    <source>
        <strain evidence="2">IN212</strain>
    </source>
</reference>
<evidence type="ECO:0000313" key="2">
    <source>
        <dbReference type="EMBL" id="CAG8518884.1"/>
    </source>
</evidence>
<feature type="compositionally biased region" description="Polar residues" evidence="1">
    <location>
        <begin position="26"/>
        <end position="37"/>
    </location>
</feature>
<gene>
    <name evidence="2" type="ORF">RFULGI_LOCUS3254</name>
</gene>
<name>A0A9N9A5L5_9GLOM</name>
<dbReference type="Proteomes" id="UP000789396">
    <property type="component" value="Unassembled WGS sequence"/>
</dbReference>
<accession>A0A9N9A5L5</accession>
<dbReference type="EMBL" id="CAJVPZ010002756">
    <property type="protein sequence ID" value="CAG8518884.1"/>
    <property type="molecule type" value="Genomic_DNA"/>
</dbReference>
<keyword evidence="3" id="KW-1185">Reference proteome</keyword>
<dbReference type="AlphaFoldDB" id="A0A9N9A5L5"/>